<dbReference type="InterPro" id="IPR011989">
    <property type="entry name" value="ARM-like"/>
</dbReference>
<feature type="compositionally biased region" description="Polar residues" evidence="1">
    <location>
        <begin position="715"/>
        <end position="724"/>
    </location>
</feature>
<dbReference type="SUPFAM" id="SSF48371">
    <property type="entry name" value="ARM repeat"/>
    <property type="match status" value="2"/>
</dbReference>
<feature type="compositionally biased region" description="Basic and acidic residues" evidence="1">
    <location>
        <begin position="24"/>
        <end position="38"/>
    </location>
</feature>
<comment type="caution">
    <text evidence="3">The sequence shown here is derived from an EMBL/GenBank/DDBJ whole genome shotgun (WGS) entry which is preliminary data.</text>
</comment>
<feature type="domain" description="TOG" evidence="2">
    <location>
        <begin position="1587"/>
        <end position="1825"/>
    </location>
</feature>
<feature type="compositionally biased region" description="Low complexity" evidence="1">
    <location>
        <begin position="1172"/>
        <end position="1184"/>
    </location>
</feature>
<dbReference type="SMART" id="SM01349">
    <property type="entry name" value="TOG"/>
    <property type="match status" value="4"/>
</dbReference>
<feature type="region of interest" description="Disordered" evidence="1">
    <location>
        <begin position="1548"/>
        <end position="1583"/>
    </location>
</feature>
<gene>
    <name evidence="3" type="primary">Togaram1</name>
    <name evidence="3" type="ORF">GTO96_0012063</name>
</gene>
<dbReference type="Pfam" id="PF12348">
    <property type="entry name" value="CLASP_N"/>
    <property type="match status" value="1"/>
</dbReference>
<feature type="compositionally biased region" description="Low complexity" evidence="1">
    <location>
        <begin position="1294"/>
        <end position="1304"/>
    </location>
</feature>
<feature type="region of interest" description="Disordered" evidence="1">
    <location>
        <begin position="715"/>
        <end position="743"/>
    </location>
</feature>
<protein>
    <submittedName>
        <fullName evidence="3">TGRM1 protein</fullName>
    </submittedName>
</protein>
<feature type="region of interest" description="Disordered" evidence="1">
    <location>
        <begin position="19"/>
        <end position="73"/>
    </location>
</feature>
<feature type="compositionally biased region" description="Polar residues" evidence="1">
    <location>
        <begin position="1006"/>
        <end position="1029"/>
    </location>
</feature>
<proteinExistence type="predicted"/>
<evidence type="ECO:0000259" key="2">
    <source>
        <dbReference type="SMART" id="SM01349"/>
    </source>
</evidence>
<reference evidence="3 4" key="1">
    <citation type="journal article" date="2021" name="Cell">
        <title>Tracing the genetic footprints of vertebrate landing in non-teleost ray-finned fishes.</title>
        <authorList>
            <person name="Bi X."/>
            <person name="Wang K."/>
            <person name="Yang L."/>
            <person name="Pan H."/>
            <person name="Jiang H."/>
            <person name="Wei Q."/>
            <person name="Fang M."/>
            <person name="Yu H."/>
            <person name="Zhu C."/>
            <person name="Cai Y."/>
            <person name="He Y."/>
            <person name="Gan X."/>
            <person name="Zeng H."/>
            <person name="Yu D."/>
            <person name="Zhu Y."/>
            <person name="Jiang H."/>
            <person name="Qiu Q."/>
            <person name="Yang H."/>
            <person name="Zhang Y.E."/>
            <person name="Wang W."/>
            <person name="Zhu M."/>
            <person name="He S."/>
            <person name="Zhang G."/>
        </authorList>
    </citation>
    <scope>NUCLEOTIDE SEQUENCE [LARGE SCALE GENOMIC DNA]</scope>
    <source>
        <strain evidence="3">Bchr_013</strain>
    </source>
</reference>
<feature type="region of interest" description="Disordered" evidence="1">
    <location>
        <begin position="836"/>
        <end position="910"/>
    </location>
</feature>
<feature type="non-terminal residue" evidence="3">
    <location>
        <position position="1825"/>
    </location>
</feature>
<dbReference type="PANTHER" id="PTHR21567:SF87">
    <property type="entry name" value="CRESCERIN-LIKE PROTEIN CHE-12"/>
    <property type="match status" value="1"/>
</dbReference>
<dbReference type="PANTHER" id="PTHR21567">
    <property type="entry name" value="CLASP"/>
    <property type="match status" value="1"/>
</dbReference>
<name>A0A8X7WW07_POLSE</name>
<dbReference type="EMBL" id="JAATIS010008546">
    <property type="protein sequence ID" value="KAG2457683.1"/>
    <property type="molecule type" value="Genomic_DNA"/>
</dbReference>
<evidence type="ECO:0000313" key="4">
    <source>
        <dbReference type="Proteomes" id="UP000886611"/>
    </source>
</evidence>
<evidence type="ECO:0000313" key="3">
    <source>
        <dbReference type="EMBL" id="KAG2457683.1"/>
    </source>
</evidence>
<sequence length="1825" mass="198602">MAAASAAVGSIINVVPTATFQSPKHTENEEQHRLHGSDLLRSGRGMSASPTPDPARGWPLGSNPPKAAQELEEEEQQAVILRQLRGGQGLEAIRALRAHLHRYGGRLSLNNGQEVLEELVALLQQKNGRREVRASCLQLVSELVQAPGEEFDSFRLAILPGLVRDLKDESPVVRKELVQTLHKCLKFSRSPQDVFVALAKYGLDSPDPEVRTATAVTLPVFLTKDLLTVDLYGLVVCLAKKLSSGADDPLVAFCTMNHIRAHVGQEEFNSYLKRLPSALKQDYSRFVEENYAQLSSNGAASHMDKNLGIMSPRRTTALNRSHTHHPVLAASRDSNSSKFAFISQELHARLLNQEDYKARIHAVEELRCALLDMDLTTVPSPSLIGFISLLCSLLDDNNFKVMQGSLEILALLVVKLGPNAEPFLRPIVSATVKVLGDSKVVTKQECMNVCMGLMKTVGPQKLLDLLLENIKHKNSRVREEVISIIIASLLTFPSEDFDLPKLCFAVAPSLADSKRKVRHAALEVFAVLASSMGSGKMQPLVKAVDQVELQQDVEGLMAAVQARLARRVLPKLTSQGLVEYAVPIPSSAVSRGIHMVPQGADMEWLLGGGRTQSAHSYHGEPDSDLGQGYMSPLPFCEDPPTHRRVLSAGKGKNKLPWENTGSTAPIDQVSRVYSEVPSSPRLKLSSAMLAKDDPYLARKSAAKSIRSLNGLDGNCENSSTSTNTDVHHPRISGKKGLLGSSRKSGSVDSELQLLGTNQQLEKSSLHGSLNFVTKQPRTFYNHANVERTFSFPTSGSGYGVALLPSYPLSSAGGGSLNSASPAVGRPVAKVAEQCVSLPSTSPGKQENIAKSGTPRRLPNCKAEGPSAEGIQDKHSPVPLMPALVRSPSHRGLGVTKPVPPIPRKSSPFQDWTEGAIGGDSRKMVLNQDIGGVWESSSDKPSSKTFELNLSELHLKDEDLDHEEMISSLRSVRNSAAKKRAKMSGSVSDPDSPDSAFKSELTLDSPCRTSSPFTSPVSESGVYSLQDSLISPSATTPRSRRTGSGRNSPLTPRMHVPRVSSGQAKSSHAMDYTPIQGVISRDKATTDVSIIGQRMGYANGLVEQEDGRQRDSSPPFSKMHVTKEQQKAAKQAKGIYISASGAQHIGNQDNISGSGMSEDTVVIVGKGVFGSPTSSLTGSQSSMSSIETTNCINKPNTEPLSGIYGKSVQHISLSNFENSDPTEKEMKVAISKSARDKMRQKRKEEKIQNYKEQVEKREKNDDHLRERLKHIDLEKPPPEGDISAGSQPQRKERAPSVPSSSEIIDSSELRPFSKPDLALAEAFRLLADDDWEKKIEGLNFLRSLSAFHSDVLMTKVHEAVLAVIKEVKNLRSGVSRAAVVCLGDMFANLKKGMDQELDNSVKVLLHKAGESNTFIREDVDKTLDTMVNSVTLARALSALVTGGGSHLNAVVRKCAAQHLADVVEKMGPGRLLSGIKDITDKLLPAVAKFAQDSSQETRFHGRRMLFVMMSHQDFEKMLEKYLQPKDLPYIKEAVGNLRLKGLGEMPLDASSAKGRRSHLGSGGSIRASSSSREPLNLSGRDIGESVWKPSPRNLVENTEFVKQLTGLLNAKDFRDRTKGIEQLLADCERNPDLIISNIFPIFDAFKSRLHDPNSKVNLLALESMQKIIILLKDNLGQVIHLVVPAVVDNNLNSKNNGIYIAANSVLQCLVDNIDKTLLLQPFCMKAQFLNGKAKQDMTEKVADLVTELHPRKPQVVEQKVLPLLWHLLGNMTSSGSLPGKGGNIRAATIKLCKALHANMGPSLLDLAANQSGHISKTLQEVLEIPT</sequence>
<feature type="region of interest" description="Disordered" evidence="1">
    <location>
        <begin position="1172"/>
        <end position="1192"/>
    </location>
</feature>
<dbReference type="InterPro" id="IPR034085">
    <property type="entry name" value="TOG"/>
</dbReference>
<feature type="non-terminal residue" evidence="3">
    <location>
        <position position="1"/>
    </location>
</feature>
<dbReference type="GO" id="GO:0008017">
    <property type="term" value="F:microtubule binding"/>
    <property type="evidence" value="ECO:0007669"/>
    <property type="project" value="TreeGrafter"/>
</dbReference>
<keyword evidence="4" id="KW-1185">Reference proteome</keyword>
<dbReference type="InterPro" id="IPR024395">
    <property type="entry name" value="CLASP_N_dom"/>
</dbReference>
<feature type="compositionally biased region" description="Low complexity" evidence="1">
    <location>
        <begin position="734"/>
        <end position="743"/>
    </location>
</feature>
<feature type="compositionally biased region" description="Polar residues" evidence="1">
    <location>
        <begin position="836"/>
        <end position="850"/>
    </location>
</feature>
<evidence type="ECO:0000256" key="1">
    <source>
        <dbReference type="SAM" id="MobiDB-lite"/>
    </source>
</evidence>
<feature type="domain" description="TOG" evidence="2">
    <location>
        <begin position="328"/>
        <end position="566"/>
    </location>
</feature>
<feature type="region of interest" description="Disordered" evidence="1">
    <location>
        <begin position="1214"/>
        <end position="1304"/>
    </location>
</feature>
<feature type="domain" description="TOG" evidence="2">
    <location>
        <begin position="66"/>
        <end position="296"/>
    </location>
</feature>
<dbReference type="Gene3D" id="1.25.10.10">
    <property type="entry name" value="Leucine-rich Repeat Variant"/>
    <property type="match status" value="4"/>
</dbReference>
<dbReference type="GO" id="GO:0000226">
    <property type="term" value="P:microtubule cytoskeleton organization"/>
    <property type="evidence" value="ECO:0007669"/>
    <property type="project" value="TreeGrafter"/>
</dbReference>
<dbReference type="GO" id="GO:0005929">
    <property type="term" value="C:cilium"/>
    <property type="evidence" value="ECO:0007669"/>
    <property type="project" value="TreeGrafter"/>
</dbReference>
<organism evidence="3 4">
    <name type="scientific">Polypterus senegalus</name>
    <name type="common">Senegal bichir</name>
    <dbReference type="NCBI Taxonomy" id="55291"/>
    <lineage>
        <taxon>Eukaryota</taxon>
        <taxon>Metazoa</taxon>
        <taxon>Chordata</taxon>
        <taxon>Craniata</taxon>
        <taxon>Vertebrata</taxon>
        <taxon>Euteleostomi</taxon>
        <taxon>Actinopterygii</taxon>
        <taxon>Polypteriformes</taxon>
        <taxon>Polypteridae</taxon>
        <taxon>Polypterus</taxon>
    </lineage>
</organism>
<dbReference type="InterPro" id="IPR016024">
    <property type="entry name" value="ARM-type_fold"/>
</dbReference>
<feature type="region of interest" description="Disordered" evidence="1">
    <location>
        <begin position="979"/>
        <end position="1070"/>
    </location>
</feature>
<dbReference type="Proteomes" id="UP000886611">
    <property type="component" value="Unassembled WGS sequence"/>
</dbReference>
<dbReference type="GO" id="GO:0005881">
    <property type="term" value="C:cytoplasmic microtubule"/>
    <property type="evidence" value="ECO:0007669"/>
    <property type="project" value="TreeGrafter"/>
</dbReference>
<feature type="compositionally biased region" description="Basic and acidic residues" evidence="1">
    <location>
        <begin position="1220"/>
        <end position="1277"/>
    </location>
</feature>
<feature type="domain" description="TOG" evidence="2">
    <location>
        <begin position="1307"/>
        <end position="1546"/>
    </location>
</feature>
<accession>A0A8X7WW07</accession>